<dbReference type="EMBL" id="CP140154">
    <property type="protein sequence ID" value="WQG88247.1"/>
    <property type="molecule type" value="Genomic_DNA"/>
</dbReference>
<evidence type="ECO:0000313" key="3">
    <source>
        <dbReference type="EMBL" id="WQG88247.1"/>
    </source>
</evidence>
<evidence type="ECO:0000313" key="5">
    <source>
        <dbReference type="Proteomes" id="UP001326715"/>
    </source>
</evidence>
<reference evidence="2 4" key="1">
    <citation type="submission" date="2016-11" db="EMBL/GenBank/DDBJ databases">
        <authorList>
            <person name="Jaros S."/>
            <person name="Januszkiewicz K."/>
            <person name="Wedrychowicz H."/>
        </authorList>
    </citation>
    <scope>NUCLEOTIDE SEQUENCE [LARGE SCALE GENOMIC DNA]</scope>
    <source>
        <strain evidence="2 4">DSM 784</strain>
    </source>
</reference>
<dbReference type="Proteomes" id="UP000183788">
    <property type="component" value="Unassembled WGS sequence"/>
</dbReference>
<feature type="region of interest" description="Disordered" evidence="1">
    <location>
        <begin position="103"/>
        <end position="139"/>
    </location>
</feature>
<evidence type="ECO:0000313" key="2">
    <source>
        <dbReference type="EMBL" id="SFW90552.1"/>
    </source>
</evidence>
<gene>
    <name evidence="2" type="ORF">SAMN05661012_06633</name>
    <name evidence="3" type="ORF">SR876_25290</name>
</gene>
<evidence type="ECO:0000313" key="4">
    <source>
        <dbReference type="Proteomes" id="UP000183788"/>
    </source>
</evidence>
<organism evidence="2 4">
    <name type="scientific">Chitinophaga sancti</name>
    <dbReference type="NCBI Taxonomy" id="1004"/>
    <lineage>
        <taxon>Bacteria</taxon>
        <taxon>Pseudomonadati</taxon>
        <taxon>Bacteroidota</taxon>
        <taxon>Chitinophagia</taxon>
        <taxon>Chitinophagales</taxon>
        <taxon>Chitinophagaceae</taxon>
        <taxon>Chitinophaga</taxon>
    </lineage>
</organism>
<dbReference type="AlphaFoldDB" id="A0A1K1T1S6"/>
<accession>A0A1K1T1S6</accession>
<protein>
    <submittedName>
        <fullName evidence="2">Uncharacterized protein</fullName>
    </submittedName>
</protein>
<dbReference type="STRING" id="1004.SAMN05661012_06633"/>
<dbReference type="RefSeq" id="WP_072366631.1">
    <property type="nucleotide sequence ID" value="NZ_CP139972.1"/>
</dbReference>
<evidence type="ECO:0000256" key="1">
    <source>
        <dbReference type="SAM" id="MobiDB-lite"/>
    </source>
</evidence>
<feature type="compositionally biased region" description="Polar residues" evidence="1">
    <location>
        <begin position="127"/>
        <end position="139"/>
    </location>
</feature>
<keyword evidence="5" id="KW-1185">Reference proteome</keyword>
<dbReference type="OrthoDB" id="1442826at2"/>
<dbReference type="Proteomes" id="UP001326715">
    <property type="component" value="Chromosome"/>
</dbReference>
<name>A0A1K1T1S6_9BACT</name>
<dbReference type="EMBL" id="FPIZ01000050">
    <property type="protein sequence ID" value="SFW90552.1"/>
    <property type="molecule type" value="Genomic_DNA"/>
</dbReference>
<sequence length="214" mass="24324">MNYIIHLNAFLKMAAEAKWIGVHHYALYMSLFHIWNKTGFRKAFSVKRNDAMKAAKIGSKATYYRCLKDFETAKLLKYNVGTSPFTPAEIEMQPLVNMQDYGTVNGPGEGPRKQNNGKLTVSPEGPFSQTNNANCSDSVSNGPSMDDVIKLFMVHEYETGLALRFWYQYQALGWKLGNTPIVNWIALAHKWVLNANFPNPKNPNNNDQNYDESF</sequence>
<proteinExistence type="predicted"/>
<reference evidence="3 5" key="2">
    <citation type="submission" date="2023-11" db="EMBL/GenBank/DDBJ databases">
        <title>MicrobeMod: A computational toolkit for identifying prokaryotic methylation and restriction-modification with nanopore sequencing.</title>
        <authorList>
            <person name="Crits-Christoph A."/>
            <person name="Kang S.C."/>
            <person name="Lee H."/>
            <person name="Ostrov N."/>
        </authorList>
    </citation>
    <scope>NUCLEOTIDE SEQUENCE [LARGE SCALE GENOMIC DNA]</scope>
    <source>
        <strain evidence="3 5">ATCC 23090</strain>
    </source>
</reference>